<sequence length="75" mass="8155">MNFEAGIYDDPNVLVNVRVHPNSMSGAEKSAIDDVIDRTLRPYCMGTADLQTTIFRLGSLYGTPNTGLPQLGGRI</sequence>
<evidence type="ECO:0000313" key="1">
    <source>
        <dbReference type="EMBL" id="GAU91937.1"/>
    </source>
</evidence>
<comment type="caution">
    <text evidence="1">The sequence shown here is derived from an EMBL/GenBank/DDBJ whole genome shotgun (WGS) entry which is preliminary data.</text>
</comment>
<name>A0A1D1UXD7_RAMVA</name>
<evidence type="ECO:0000313" key="2">
    <source>
        <dbReference type="Proteomes" id="UP000186922"/>
    </source>
</evidence>
<gene>
    <name evidence="1" type="primary">RvY_04094-1</name>
    <name evidence="1" type="synonym">RvY_04094.1</name>
    <name evidence="1" type="ORF">RvY_04094</name>
</gene>
<keyword evidence="2" id="KW-1185">Reference proteome</keyword>
<dbReference type="OrthoDB" id="10592693at2759"/>
<dbReference type="AlphaFoldDB" id="A0A1D1UXD7"/>
<organism evidence="1 2">
    <name type="scientific">Ramazzottius varieornatus</name>
    <name type="common">Water bear</name>
    <name type="synonym">Tardigrade</name>
    <dbReference type="NCBI Taxonomy" id="947166"/>
    <lineage>
        <taxon>Eukaryota</taxon>
        <taxon>Metazoa</taxon>
        <taxon>Ecdysozoa</taxon>
        <taxon>Tardigrada</taxon>
        <taxon>Eutardigrada</taxon>
        <taxon>Parachela</taxon>
        <taxon>Hypsibioidea</taxon>
        <taxon>Ramazzottiidae</taxon>
        <taxon>Ramazzottius</taxon>
    </lineage>
</organism>
<protein>
    <submittedName>
        <fullName evidence="1">Uncharacterized protein</fullName>
    </submittedName>
</protein>
<proteinExistence type="predicted"/>
<reference evidence="1 2" key="1">
    <citation type="journal article" date="2016" name="Nat. Commun.">
        <title>Extremotolerant tardigrade genome and improved radiotolerance of human cultured cells by tardigrade-unique protein.</title>
        <authorList>
            <person name="Hashimoto T."/>
            <person name="Horikawa D.D."/>
            <person name="Saito Y."/>
            <person name="Kuwahara H."/>
            <person name="Kozuka-Hata H."/>
            <person name="Shin-I T."/>
            <person name="Minakuchi Y."/>
            <person name="Ohishi K."/>
            <person name="Motoyama A."/>
            <person name="Aizu T."/>
            <person name="Enomoto A."/>
            <person name="Kondo K."/>
            <person name="Tanaka S."/>
            <person name="Hara Y."/>
            <person name="Koshikawa S."/>
            <person name="Sagara H."/>
            <person name="Miura T."/>
            <person name="Yokobori S."/>
            <person name="Miyagawa K."/>
            <person name="Suzuki Y."/>
            <person name="Kubo T."/>
            <person name="Oyama M."/>
            <person name="Kohara Y."/>
            <person name="Fujiyama A."/>
            <person name="Arakawa K."/>
            <person name="Katayama T."/>
            <person name="Toyoda A."/>
            <person name="Kunieda T."/>
        </authorList>
    </citation>
    <scope>NUCLEOTIDE SEQUENCE [LARGE SCALE GENOMIC DNA]</scope>
    <source>
        <strain evidence="1 2">YOKOZUNA-1</strain>
    </source>
</reference>
<dbReference type="Proteomes" id="UP000186922">
    <property type="component" value="Unassembled WGS sequence"/>
</dbReference>
<dbReference type="EMBL" id="BDGG01000002">
    <property type="protein sequence ID" value="GAU91937.1"/>
    <property type="molecule type" value="Genomic_DNA"/>
</dbReference>
<accession>A0A1D1UXD7</accession>